<evidence type="ECO:0000256" key="2">
    <source>
        <dbReference type="ARBA" id="ARBA00022723"/>
    </source>
</evidence>
<evidence type="ECO:0000259" key="5">
    <source>
        <dbReference type="PROSITE" id="PS51891"/>
    </source>
</evidence>
<dbReference type="PANTHER" id="PTHR33337">
    <property type="entry name" value="GFA DOMAIN-CONTAINING PROTEIN"/>
    <property type="match status" value="1"/>
</dbReference>
<dbReference type="EMBL" id="KV878339">
    <property type="protein sequence ID" value="OJJ48671.1"/>
    <property type="molecule type" value="Genomic_DNA"/>
</dbReference>
<feature type="domain" description="CENP-V/GFA" evidence="5">
    <location>
        <begin position="4"/>
        <end position="117"/>
    </location>
</feature>
<keyword evidence="3" id="KW-0862">Zinc</keyword>
<name>A0A1L9SNI4_9EURO</name>
<dbReference type="GO" id="GO:0016846">
    <property type="term" value="F:carbon-sulfur lyase activity"/>
    <property type="evidence" value="ECO:0007669"/>
    <property type="project" value="InterPro"/>
</dbReference>
<sequence length="142" mass="15673">MTEFNGSCLCSGIQFSLQGEPQGVFACYCTDCSMNAGGPCQFTSRFSRSQLQVQDPQSLIKVFVITQGTDSGYPKEKHFCGTCGCTLWTVPRKHGGEVIVVRTSLIKDGLTRLPPRTEVFVRNKPEYFTGCSDIKSFDGMFT</sequence>
<dbReference type="GO" id="GO:0046872">
    <property type="term" value="F:metal ion binding"/>
    <property type="evidence" value="ECO:0007669"/>
    <property type="project" value="UniProtKB-KW"/>
</dbReference>
<gene>
    <name evidence="6" type="ORF">ASPZODRAFT_61472</name>
</gene>
<evidence type="ECO:0000313" key="7">
    <source>
        <dbReference type="Proteomes" id="UP000184188"/>
    </source>
</evidence>
<dbReference type="SUPFAM" id="SSF51316">
    <property type="entry name" value="Mss4-like"/>
    <property type="match status" value="1"/>
</dbReference>
<reference evidence="7" key="1">
    <citation type="journal article" date="2017" name="Genome Biol.">
        <title>Comparative genomics reveals high biological diversity and specific adaptations in the industrially and medically important fungal genus Aspergillus.</title>
        <authorList>
            <person name="de Vries R.P."/>
            <person name="Riley R."/>
            <person name="Wiebenga A."/>
            <person name="Aguilar-Osorio G."/>
            <person name="Amillis S."/>
            <person name="Uchima C.A."/>
            <person name="Anderluh G."/>
            <person name="Asadollahi M."/>
            <person name="Askin M."/>
            <person name="Barry K."/>
            <person name="Battaglia E."/>
            <person name="Bayram O."/>
            <person name="Benocci T."/>
            <person name="Braus-Stromeyer S.A."/>
            <person name="Caldana C."/>
            <person name="Canovas D."/>
            <person name="Cerqueira G.C."/>
            <person name="Chen F."/>
            <person name="Chen W."/>
            <person name="Choi C."/>
            <person name="Clum A."/>
            <person name="Dos Santos R.A."/>
            <person name="Damasio A.R."/>
            <person name="Diallinas G."/>
            <person name="Emri T."/>
            <person name="Fekete E."/>
            <person name="Flipphi M."/>
            <person name="Freyberg S."/>
            <person name="Gallo A."/>
            <person name="Gournas C."/>
            <person name="Habgood R."/>
            <person name="Hainaut M."/>
            <person name="Harispe M.L."/>
            <person name="Henrissat B."/>
            <person name="Hilden K.S."/>
            <person name="Hope R."/>
            <person name="Hossain A."/>
            <person name="Karabika E."/>
            <person name="Karaffa L."/>
            <person name="Karanyi Z."/>
            <person name="Krasevec N."/>
            <person name="Kuo A."/>
            <person name="Kusch H."/>
            <person name="LaButti K."/>
            <person name="Lagendijk E.L."/>
            <person name="Lapidus A."/>
            <person name="Levasseur A."/>
            <person name="Lindquist E."/>
            <person name="Lipzen A."/>
            <person name="Logrieco A.F."/>
            <person name="MacCabe A."/>
            <person name="Maekelae M.R."/>
            <person name="Malavazi I."/>
            <person name="Melin P."/>
            <person name="Meyer V."/>
            <person name="Mielnichuk N."/>
            <person name="Miskei M."/>
            <person name="Molnar A.P."/>
            <person name="Mule G."/>
            <person name="Ngan C.Y."/>
            <person name="Orejas M."/>
            <person name="Orosz E."/>
            <person name="Ouedraogo J.P."/>
            <person name="Overkamp K.M."/>
            <person name="Park H.-S."/>
            <person name="Perrone G."/>
            <person name="Piumi F."/>
            <person name="Punt P.J."/>
            <person name="Ram A.F."/>
            <person name="Ramon A."/>
            <person name="Rauscher S."/>
            <person name="Record E."/>
            <person name="Riano-Pachon D.M."/>
            <person name="Robert V."/>
            <person name="Roehrig J."/>
            <person name="Ruller R."/>
            <person name="Salamov A."/>
            <person name="Salih N.S."/>
            <person name="Samson R.A."/>
            <person name="Sandor E."/>
            <person name="Sanguinetti M."/>
            <person name="Schuetze T."/>
            <person name="Sepcic K."/>
            <person name="Shelest E."/>
            <person name="Sherlock G."/>
            <person name="Sophianopoulou V."/>
            <person name="Squina F.M."/>
            <person name="Sun H."/>
            <person name="Susca A."/>
            <person name="Todd R.B."/>
            <person name="Tsang A."/>
            <person name="Unkles S.E."/>
            <person name="van de Wiele N."/>
            <person name="van Rossen-Uffink D."/>
            <person name="Oliveira J.V."/>
            <person name="Vesth T.C."/>
            <person name="Visser J."/>
            <person name="Yu J.-H."/>
            <person name="Zhou M."/>
            <person name="Andersen M.R."/>
            <person name="Archer D.B."/>
            <person name="Baker S.E."/>
            <person name="Benoit I."/>
            <person name="Brakhage A.A."/>
            <person name="Braus G.H."/>
            <person name="Fischer R."/>
            <person name="Frisvad J.C."/>
            <person name="Goldman G.H."/>
            <person name="Houbraken J."/>
            <person name="Oakley B."/>
            <person name="Pocsi I."/>
            <person name="Scazzocchio C."/>
            <person name="Seiboth B."/>
            <person name="vanKuyk P.A."/>
            <person name="Wortman J."/>
            <person name="Dyer P.S."/>
            <person name="Grigoriev I.V."/>
        </authorList>
    </citation>
    <scope>NUCLEOTIDE SEQUENCE [LARGE SCALE GENOMIC DNA]</scope>
    <source>
        <strain evidence="7">CBS 506.65</strain>
    </source>
</reference>
<protein>
    <recommendedName>
        <fullName evidence="5">CENP-V/GFA domain-containing protein</fullName>
    </recommendedName>
</protein>
<dbReference type="InterPro" id="IPR011057">
    <property type="entry name" value="Mss4-like_sf"/>
</dbReference>
<dbReference type="Gene3D" id="3.90.1590.10">
    <property type="entry name" value="glutathione-dependent formaldehyde- activating enzyme (gfa)"/>
    <property type="match status" value="1"/>
</dbReference>
<dbReference type="InterPro" id="IPR006913">
    <property type="entry name" value="CENP-V/GFA"/>
</dbReference>
<dbReference type="Proteomes" id="UP000184188">
    <property type="component" value="Unassembled WGS sequence"/>
</dbReference>
<evidence type="ECO:0000256" key="1">
    <source>
        <dbReference type="ARBA" id="ARBA00005495"/>
    </source>
</evidence>
<organism evidence="6 7">
    <name type="scientific">Penicilliopsis zonata CBS 506.65</name>
    <dbReference type="NCBI Taxonomy" id="1073090"/>
    <lineage>
        <taxon>Eukaryota</taxon>
        <taxon>Fungi</taxon>
        <taxon>Dikarya</taxon>
        <taxon>Ascomycota</taxon>
        <taxon>Pezizomycotina</taxon>
        <taxon>Eurotiomycetes</taxon>
        <taxon>Eurotiomycetidae</taxon>
        <taxon>Eurotiales</taxon>
        <taxon>Aspergillaceae</taxon>
        <taxon>Penicilliopsis</taxon>
    </lineage>
</organism>
<dbReference type="STRING" id="1073090.A0A1L9SNI4"/>
<dbReference type="PANTHER" id="PTHR33337:SF40">
    <property type="entry name" value="CENP-V_GFA DOMAIN-CONTAINING PROTEIN-RELATED"/>
    <property type="match status" value="1"/>
</dbReference>
<dbReference type="Pfam" id="PF04828">
    <property type="entry name" value="GFA"/>
    <property type="match status" value="1"/>
</dbReference>
<dbReference type="GeneID" id="34615453"/>
<evidence type="ECO:0000313" key="6">
    <source>
        <dbReference type="EMBL" id="OJJ48671.1"/>
    </source>
</evidence>
<evidence type="ECO:0000256" key="3">
    <source>
        <dbReference type="ARBA" id="ARBA00022833"/>
    </source>
</evidence>
<dbReference type="VEuPathDB" id="FungiDB:ASPZODRAFT_61472"/>
<keyword evidence="7" id="KW-1185">Reference proteome</keyword>
<dbReference type="OrthoDB" id="406544at2759"/>
<keyword evidence="4" id="KW-0456">Lyase</keyword>
<evidence type="ECO:0000256" key="4">
    <source>
        <dbReference type="ARBA" id="ARBA00023239"/>
    </source>
</evidence>
<dbReference type="AlphaFoldDB" id="A0A1L9SNI4"/>
<comment type="similarity">
    <text evidence="1">Belongs to the Gfa family.</text>
</comment>
<proteinExistence type="inferred from homology"/>
<keyword evidence="2" id="KW-0479">Metal-binding</keyword>
<accession>A0A1L9SNI4</accession>
<dbReference type="RefSeq" id="XP_022583181.1">
    <property type="nucleotide sequence ID" value="XM_022728989.1"/>
</dbReference>
<dbReference type="PROSITE" id="PS51891">
    <property type="entry name" value="CENP_V_GFA"/>
    <property type="match status" value="1"/>
</dbReference>